<gene>
    <name evidence="1" type="ORF">P7K49_002551</name>
</gene>
<dbReference type="Proteomes" id="UP001266305">
    <property type="component" value="Unassembled WGS sequence"/>
</dbReference>
<accession>A0ABQ9WI77</accession>
<proteinExistence type="predicted"/>
<protein>
    <submittedName>
        <fullName evidence="1">Uncharacterized protein</fullName>
    </submittedName>
</protein>
<reference evidence="1 2" key="1">
    <citation type="submission" date="2023-05" db="EMBL/GenBank/DDBJ databases">
        <title>B98-5 Cell Line De Novo Hybrid Assembly: An Optical Mapping Approach.</title>
        <authorList>
            <person name="Kananen K."/>
            <person name="Auerbach J.A."/>
            <person name="Kautto E."/>
            <person name="Blachly J.S."/>
        </authorList>
    </citation>
    <scope>NUCLEOTIDE SEQUENCE [LARGE SCALE GENOMIC DNA]</scope>
    <source>
        <strain evidence="1">B95-8</strain>
        <tissue evidence="1">Cell line</tissue>
    </source>
</reference>
<keyword evidence="2" id="KW-1185">Reference proteome</keyword>
<organism evidence="1 2">
    <name type="scientific">Saguinus oedipus</name>
    <name type="common">Cotton-top tamarin</name>
    <name type="synonym">Oedipomidas oedipus</name>
    <dbReference type="NCBI Taxonomy" id="9490"/>
    <lineage>
        <taxon>Eukaryota</taxon>
        <taxon>Metazoa</taxon>
        <taxon>Chordata</taxon>
        <taxon>Craniata</taxon>
        <taxon>Vertebrata</taxon>
        <taxon>Euteleostomi</taxon>
        <taxon>Mammalia</taxon>
        <taxon>Eutheria</taxon>
        <taxon>Euarchontoglires</taxon>
        <taxon>Primates</taxon>
        <taxon>Haplorrhini</taxon>
        <taxon>Platyrrhini</taxon>
        <taxon>Cebidae</taxon>
        <taxon>Callitrichinae</taxon>
        <taxon>Saguinus</taxon>
    </lineage>
</organism>
<evidence type="ECO:0000313" key="1">
    <source>
        <dbReference type="EMBL" id="KAK2121165.1"/>
    </source>
</evidence>
<name>A0ABQ9WI77_SAGOE</name>
<evidence type="ECO:0000313" key="2">
    <source>
        <dbReference type="Proteomes" id="UP001266305"/>
    </source>
</evidence>
<comment type="caution">
    <text evidence="1">The sequence shown here is derived from an EMBL/GenBank/DDBJ whole genome shotgun (WGS) entry which is preliminary data.</text>
</comment>
<dbReference type="EMBL" id="JASSZA010000001">
    <property type="protein sequence ID" value="KAK2121165.1"/>
    <property type="molecule type" value="Genomic_DNA"/>
</dbReference>
<sequence length="235" mass="25540">MRLRAVRFQSRRGGPVSDHICICVFWTLPLPKPWATWRSPRPGINRLTRNTLLRSGQYSLRPHWGSSTGRGNSPAAPACLFAYHILIGSYRGARPPPSTPTQWLGAGPTLAPPPIRWSLPPPTLAREPEAEGAHAPGCWVDPHPPRRLGSVIRSCPCESLKAKATSPTSDTSNLPRVLPGRCAALGPLLRLVSRGLRPSRGVHSPSNTPPWCHFFQEAFTANSATPDSIHALATC</sequence>